<gene>
    <name evidence="1" type="ORF">UFOVP298_15</name>
    <name evidence="2" type="ORF">UFOVP572_24</name>
</gene>
<sequence length="137" mass="15986">MVNSRQKGARGERLWRDELREAGFTARRGQQFAGGTDSPDVICEELKNLHMEVKCVQALNLDKACEQAERDAGQKAWIVAHKKDRKHWKVTMDAGTFFQLLREGMDCFTEKEDVVTKVMNEMHLHKKGNMYFQWKKK</sequence>
<name>A0A6J5N0B2_9CAUD</name>
<reference evidence="2" key="1">
    <citation type="submission" date="2020-04" db="EMBL/GenBank/DDBJ databases">
        <authorList>
            <person name="Chiriac C."/>
            <person name="Salcher M."/>
            <person name="Ghai R."/>
            <person name="Kavagutti S V."/>
        </authorList>
    </citation>
    <scope>NUCLEOTIDE SEQUENCE</scope>
</reference>
<accession>A0A6J5N0B2</accession>
<organism evidence="2">
    <name type="scientific">uncultured Caudovirales phage</name>
    <dbReference type="NCBI Taxonomy" id="2100421"/>
    <lineage>
        <taxon>Viruses</taxon>
        <taxon>Duplodnaviria</taxon>
        <taxon>Heunggongvirae</taxon>
        <taxon>Uroviricota</taxon>
        <taxon>Caudoviricetes</taxon>
        <taxon>Peduoviridae</taxon>
        <taxon>Maltschvirus</taxon>
        <taxon>Maltschvirus maltsch</taxon>
    </lineage>
</organism>
<evidence type="ECO:0000313" key="2">
    <source>
        <dbReference type="EMBL" id="CAB4150746.1"/>
    </source>
</evidence>
<proteinExistence type="predicted"/>
<dbReference type="EMBL" id="LR796309">
    <property type="protein sequence ID" value="CAB4136083.1"/>
    <property type="molecule type" value="Genomic_DNA"/>
</dbReference>
<evidence type="ECO:0000313" key="1">
    <source>
        <dbReference type="EMBL" id="CAB4136083.1"/>
    </source>
</evidence>
<dbReference type="EMBL" id="LR796552">
    <property type="protein sequence ID" value="CAB4150746.1"/>
    <property type="molecule type" value="Genomic_DNA"/>
</dbReference>
<protein>
    <submittedName>
        <fullName evidence="2">Uncharacterized protein</fullName>
    </submittedName>
</protein>